<dbReference type="SUPFAM" id="SSF53756">
    <property type="entry name" value="UDP-Glycosyltransferase/glycogen phosphorylase"/>
    <property type="match status" value="1"/>
</dbReference>
<evidence type="ECO:0000313" key="4">
    <source>
        <dbReference type="Proteomes" id="UP000032841"/>
    </source>
</evidence>
<proteinExistence type="predicted"/>
<dbReference type="PANTHER" id="PTHR45615:SF66">
    <property type="entry name" value="CARD DOMAIN-CONTAINING PROTEIN"/>
    <property type="match status" value="1"/>
</dbReference>
<gene>
    <name evidence="3" type="ORF">BN5_1689</name>
</gene>
<dbReference type="eggNOG" id="COG0438">
    <property type="taxonomic scope" value="Bacteria"/>
</dbReference>
<dbReference type="Gene3D" id="3.40.50.2000">
    <property type="entry name" value="Glycogen Phosphorylase B"/>
    <property type="match status" value="2"/>
</dbReference>
<dbReference type="Pfam" id="PF13524">
    <property type="entry name" value="Glyco_trans_1_2"/>
    <property type="match status" value="1"/>
</dbReference>
<dbReference type="KEGG" id="ppse:BN5_1689"/>
<dbReference type="PANTHER" id="PTHR45615">
    <property type="entry name" value="MYOSIN HEAVY CHAIN, NON-MUSCLE"/>
    <property type="match status" value="1"/>
</dbReference>
<keyword evidence="1" id="KW-0175">Coiled coil</keyword>
<feature type="coiled-coil region" evidence="1">
    <location>
        <begin position="23"/>
        <end position="89"/>
    </location>
</feature>
<protein>
    <submittedName>
        <fullName evidence="3">Outer membrane protein alpha</fullName>
    </submittedName>
</protein>
<dbReference type="InterPro" id="IPR055259">
    <property type="entry name" value="YkvP/CgeB_Glyco_trans-like"/>
</dbReference>
<feature type="coiled-coil region" evidence="1">
    <location>
        <begin position="122"/>
        <end position="259"/>
    </location>
</feature>
<dbReference type="CDD" id="cd03801">
    <property type="entry name" value="GT4_PimA-like"/>
    <property type="match status" value="1"/>
</dbReference>
<dbReference type="Pfam" id="PF13692">
    <property type="entry name" value="Glyco_trans_1_4"/>
    <property type="match status" value="1"/>
</dbReference>
<accession>W6QTQ9</accession>
<organism evidence="3 4">
    <name type="scientific">Ectopseudomonas oleovorans (strain CECT 5344)</name>
    <name type="common">Pseudomonas pseudoalcaligenes</name>
    <dbReference type="NCBI Taxonomy" id="1182590"/>
    <lineage>
        <taxon>Bacteria</taxon>
        <taxon>Pseudomonadati</taxon>
        <taxon>Pseudomonadota</taxon>
        <taxon>Gammaproteobacteria</taxon>
        <taxon>Pseudomonadales</taxon>
        <taxon>Pseudomonadaceae</taxon>
        <taxon>Ectopseudomonas</taxon>
    </lineage>
</organism>
<feature type="coiled-coil region" evidence="1">
    <location>
        <begin position="314"/>
        <end position="348"/>
    </location>
</feature>
<feature type="domain" description="Spore protein YkvP/CgeB glycosyl transferase-like" evidence="2">
    <location>
        <begin position="624"/>
        <end position="738"/>
    </location>
</feature>
<evidence type="ECO:0000256" key="1">
    <source>
        <dbReference type="SAM" id="Coils"/>
    </source>
</evidence>
<dbReference type="EMBL" id="HG916826">
    <property type="protein sequence ID" value="CDM40275.1"/>
    <property type="molecule type" value="Genomic_DNA"/>
</dbReference>
<evidence type="ECO:0000259" key="2">
    <source>
        <dbReference type="Pfam" id="PF13524"/>
    </source>
</evidence>
<dbReference type="eggNOG" id="COG4641">
    <property type="taxonomic scope" value="Bacteria"/>
</dbReference>
<dbReference type="Proteomes" id="UP000032841">
    <property type="component" value="Chromosome"/>
</dbReference>
<sequence>MFGDKNHKAFSRFCLCGHEKSGLERLQSDFQRLNAQYERCNAENIDLQQEKQSLRNQLDSTQKILAEQLATVRAEVESISAAYTQLKQEKLGIENELLNTQQILGDKLSNAQSEIEVLSSSNVTLQQGKQELEAQLRKAQQVLGDQLSAALVELETLSASYEEAQQDKVKSEAESRALRQSLDDQLSAALVELETLSASYEEAQQDKVKSEAESRALRQSLDDQLSAALVELETLSASYEEVQQDKVKGEAELRALRQSLDDQLSATRIELQSLSVSYNSLLAEKQANLALLQEANAKYRLVTGENIPALKQKLESQTRRSAELHQQVMQLNQELKQIRQLRADALRALAAIKASLTYRSGLYLRQASGSFVAALKLPVRLWRLRAEVKRGASEQEQAASAIELPAAAIAVDQRALFTQALEYKPAREVRVACVMDDFTFASYQPECDLHQLTPENWLAELEACKPELLFIESAWRGKDGLWGSKIGHCSQELQGIVAWCREQHVPTLFWNKEDPVHFETFLTTAKLFDFVFTTDMDCIHRYKAALGHERVYFLPFACQPAVHNPIEKYTRKDAFCFAGAYYVRYPERTRDLESFVSELPAYRPFEIYDRNFGKDDPNYQFPEAYQPYIVGTLPFTEIDKAYKGYRYAINLNSIKQSQSMFARRVYELLGSNTLTISNFSRGVRLMFGDLVVASDSGVDIKRRLDELQAGNQVDRLRLAGLRKAMSEHTYTDRLAYVLQQVTGKPRHSSLPSFVVLATAQNLDDLKSIAAHVARQQGVTLSLKVIVRRGVSIAEAEACLQQLSIPCTLMVAKALRRKSLQDLVGTEPCWIAGMQAGDYYGPNYLLDMALATRYSPVKVIGKAAWHICSEREGQPQVELYNADDVYTSAKHLFARCAVIASESAGNIPADKWLAGIDSWQYELPEQLAIDPFNYCQRVAPQHWPEVARQVDDLQLDNGVPLAQLTDLAESVQAMEVAGGEAASLNGNQLVQLLLGNGLNFGDKSAQAQPEGPVTLSRSTAINVSVSGSVLQLESTLADGKHEYLYAKKDIAVADVQTLLADNSGAIPIHLELDPGLNLSLVLLYLDAGKERLGHVVLLPNRNLDVELPEDTAFLRFGLRVYAGGSSTIKRLIFGHLDLEPVSILGQSDVLLLTNHYPSYDDLYRNGFVHSRVKAYREHGVEVDVFRLRKDQPISWHEFQDVDVTTGSQNALRRMLASGRYRHVLVHFLDPDMWDVLKDFIDRIKVTVWVHGAEIHPWYRRKFNIETPEQEEKAKAQSEIRMAFWKGLLEHMPANLHMVFVSRTFAGEVQEDLGFELPEAQYSIIHNPIDTERFNYIEKDPEQRKRILSIRPFATKQYANDISVKCLQQLAESEIFNDLQIRIIGDGALFDETLEPLRKYPNIQIERRFVSHEQIAELHKEYGIFLCPTRWDSQGVSRDEAMASGLVPITNALAAIPEFADETCAVLAVEEDYQGMAKGIATLVERPDLFVAMSERASLRVKQQTAKSIITQQEISNFAK</sequence>
<name>W6QTQ9_ECTO5</name>
<dbReference type="HOGENOM" id="CLU_004275_0_0_6"/>
<evidence type="ECO:0000313" key="3">
    <source>
        <dbReference type="EMBL" id="CDM40275.1"/>
    </source>
</evidence>
<reference evidence="3 4" key="1">
    <citation type="submission" date="2013-11" db="EMBL/GenBank/DDBJ databases">
        <title>Complete genome sequence of the cyanide-degrading bacterium Pseudomonas pseudoalcaligenes CECT 5344.</title>
        <authorList>
            <person name="Wibberg D."/>
            <person name="Puehler A."/>
            <person name="Schlueter A."/>
        </authorList>
    </citation>
    <scope>NUCLEOTIDE SEQUENCE [LARGE SCALE GENOMIC DNA]</scope>
    <source>
        <strain evidence="4">CECT 5344</strain>
    </source>
</reference>